<proteinExistence type="predicted"/>
<reference evidence="1 2" key="1">
    <citation type="submission" date="2020-03" db="EMBL/GenBank/DDBJ databases">
        <authorList>
            <person name="Picone N."/>
        </authorList>
    </citation>
    <scope>NUCLEOTIDE SEQUENCE [LARGE SCALE GENOMIC DNA]</scope>
    <source>
        <strain evidence="1">NSCAC1</strain>
    </source>
</reference>
<dbReference type="Gene3D" id="3.40.1350.10">
    <property type="match status" value="1"/>
</dbReference>
<organism evidence="1 2">
    <name type="scientific">Candidatus Nitrosacidococcus tergens</name>
    <dbReference type="NCBI Taxonomy" id="553981"/>
    <lineage>
        <taxon>Bacteria</taxon>
        <taxon>Pseudomonadati</taxon>
        <taxon>Pseudomonadota</taxon>
        <taxon>Gammaproteobacteria</taxon>
        <taxon>Chromatiales</taxon>
        <taxon>Chromatiaceae</taxon>
        <taxon>Candidatus Nitrosacidococcus</taxon>
    </lineage>
</organism>
<dbReference type="InterPro" id="IPR011335">
    <property type="entry name" value="Restrct_endonuc-II-like"/>
</dbReference>
<gene>
    <name evidence="1" type="ORF">NSCAC_1763</name>
</gene>
<dbReference type="KEGG" id="ntg:NSCAC_1763"/>
<dbReference type="GO" id="GO:0003676">
    <property type="term" value="F:nucleic acid binding"/>
    <property type="evidence" value="ECO:0007669"/>
    <property type="project" value="InterPro"/>
</dbReference>
<evidence type="ECO:0000313" key="2">
    <source>
        <dbReference type="Proteomes" id="UP000516072"/>
    </source>
</evidence>
<dbReference type="AlphaFoldDB" id="A0A7G1QCV5"/>
<evidence type="ECO:0000313" key="1">
    <source>
        <dbReference type="EMBL" id="CAB1277623.1"/>
    </source>
</evidence>
<name>A0A7G1QCV5_9GAMM</name>
<accession>A0A7G1QCV5</accession>
<sequence length="99" mass="11277">MAKEGNGKDYIPWLTVQEILSSSQSNRICFHKTGRIHHLLSDLELAIFLSLEWENSMLDIREQFPLLPSDTKQIALDSGIKHPAIRGVDQVMLTDFLVD</sequence>
<keyword evidence="2" id="KW-1185">Reference proteome</keyword>
<dbReference type="SUPFAM" id="SSF52980">
    <property type="entry name" value="Restriction endonuclease-like"/>
    <property type="match status" value="1"/>
</dbReference>
<dbReference type="InterPro" id="IPR011856">
    <property type="entry name" value="tRNA_endonuc-like_dom_sf"/>
</dbReference>
<dbReference type="EMBL" id="LR778175">
    <property type="protein sequence ID" value="CAB1277623.1"/>
    <property type="molecule type" value="Genomic_DNA"/>
</dbReference>
<protein>
    <submittedName>
        <fullName evidence="1">Transposon Tn7 transposition protein TnsA</fullName>
    </submittedName>
</protein>
<dbReference type="Proteomes" id="UP000516072">
    <property type="component" value="Chromosome"/>
</dbReference>